<name>A0A2A4CRH2_9RHOB</name>
<comment type="similarity">
    <text evidence="3">Belongs to the Ahb/Nir family.</text>
</comment>
<dbReference type="InterPro" id="IPR040523">
    <property type="entry name" value="AsnC_trans_reg2"/>
</dbReference>
<keyword evidence="1" id="KW-0456">Lyase</keyword>
<sequence>MTLLTPLDLKVLDEFQRDLPLVSRPFAAMAEKIGVTEDVLLADLGRLRAAGTMARVGATCRPNTVGVSTLAAIAAPDWQVEEVAQIVGAEPGVNHSYLREDEWNIWLVATAPDAEELAAMLARISERTGLRVLSLPLKRAFNVDLGFKLAGPRHTLKLDQPADTSVIEPGDRALLQCLTDGLPLVSQPFAEIGARLGMSEAQVLARIEVLLGARIITRLGVIVRHRALGWRSNAMVAWKLPPERIEAAGNALIRHPGVTLCYERHLSEGWENALFCMVHAKSRSEALAAIESARQLPEMEGAEPRILFSVRCFKQTGAMIDRKPVLEAAE</sequence>
<dbReference type="Proteomes" id="UP000243507">
    <property type="component" value="Unassembled WGS sequence"/>
</dbReference>
<dbReference type="Pfam" id="PF22451">
    <property type="entry name" value="NirdL-like_HTH"/>
    <property type="match status" value="2"/>
</dbReference>
<dbReference type="OrthoDB" id="9806536at2"/>
<dbReference type="PANTHER" id="PTHR43413">
    <property type="entry name" value="TRANSCRIPTIONAL REGULATOR, ASNC FAMILY"/>
    <property type="match status" value="1"/>
</dbReference>
<keyword evidence="9" id="KW-1185">Reference proteome</keyword>
<comment type="pathway">
    <text evidence="2">Porphyrin-containing compound metabolism.</text>
</comment>
<dbReference type="GO" id="GO:0016829">
    <property type="term" value="F:lyase activity"/>
    <property type="evidence" value="ECO:0007669"/>
    <property type="project" value="UniProtKB-KW"/>
</dbReference>
<dbReference type="InterPro" id="IPR050684">
    <property type="entry name" value="HTH-Siroheme_Decarb"/>
</dbReference>
<comment type="catalytic activity">
    <reaction evidence="5">
        <text>siroheme + 2 H(+) = 12,18-didecarboxysiroheme + 2 CO2</text>
        <dbReference type="Rhea" id="RHEA:19093"/>
        <dbReference type="ChEBI" id="CHEBI:15378"/>
        <dbReference type="ChEBI" id="CHEBI:16526"/>
        <dbReference type="ChEBI" id="CHEBI:60052"/>
        <dbReference type="ChEBI" id="CHEBI:140497"/>
        <dbReference type="EC" id="4.1.1.111"/>
    </reaction>
</comment>
<dbReference type="InterPro" id="IPR053953">
    <property type="entry name" value="NirdL-like_HTH"/>
</dbReference>
<feature type="domain" description="Siroheme decarboxylase AsnC-like ligand binding" evidence="6">
    <location>
        <begin position="68"/>
        <end position="141"/>
    </location>
</feature>
<reference evidence="8 9" key="1">
    <citation type="submission" date="2017-09" db="EMBL/GenBank/DDBJ databases">
        <title>A multilocus sequence analysis scheme for characterization of bacteria in the genus Thioclava.</title>
        <authorList>
            <person name="Liu Y."/>
            <person name="Shao Z."/>
        </authorList>
    </citation>
    <scope>NUCLEOTIDE SEQUENCE [LARGE SCALE GENOMIC DNA]</scope>
    <source>
        <strain evidence="8 9">CAU 1312</strain>
    </source>
</reference>
<evidence type="ECO:0000256" key="1">
    <source>
        <dbReference type="ARBA" id="ARBA00023239"/>
    </source>
</evidence>
<dbReference type="EMBL" id="NTJD01000003">
    <property type="protein sequence ID" value="PCD77195.1"/>
    <property type="molecule type" value="Genomic_DNA"/>
</dbReference>
<evidence type="ECO:0000259" key="7">
    <source>
        <dbReference type="Pfam" id="PF22451"/>
    </source>
</evidence>
<evidence type="ECO:0000256" key="4">
    <source>
        <dbReference type="ARBA" id="ARBA00023471"/>
    </source>
</evidence>
<evidence type="ECO:0000313" key="9">
    <source>
        <dbReference type="Proteomes" id="UP000243507"/>
    </source>
</evidence>
<feature type="domain" description="Siroheme decarboxylase NirL-like HTH" evidence="7">
    <location>
        <begin position="171"/>
        <end position="216"/>
    </location>
</feature>
<evidence type="ECO:0000256" key="3">
    <source>
        <dbReference type="ARBA" id="ARBA00023457"/>
    </source>
</evidence>
<dbReference type="EC" id="4.1.1.111" evidence="4"/>
<dbReference type="AlphaFoldDB" id="A0A2A4CRH2"/>
<protein>
    <recommendedName>
        <fullName evidence="4">siroheme decarboxylase</fullName>
        <ecNumber evidence="4">4.1.1.111</ecNumber>
    </recommendedName>
</protein>
<comment type="caution">
    <text evidence="8">The sequence shown here is derived from an EMBL/GenBank/DDBJ whole genome shotgun (WGS) entry which is preliminary data.</text>
</comment>
<dbReference type="RefSeq" id="WP_096431918.1">
    <property type="nucleotide sequence ID" value="NZ_NTJD01000003.1"/>
</dbReference>
<feature type="domain" description="Siroheme decarboxylase NirL-like HTH" evidence="7">
    <location>
        <begin position="8"/>
        <end position="52"/>
    </location>
</feature>
<gene>
    <name evidence="8" type="ORF">CLN94_05365</name>
</gene>
<organism evidence="8 9">
    <name type="scientific">Pseudothioclava arenosa</name>
    <dbReference type="NCBI Taxonomy" id="1795308"/>
    <lineage>
        <taxon>Bacteria</taxon>
        <taxon>Pseudomonadati</taxon>
        <taxon>Pseudomonadota</taxon>
        <taxon>Alphaproteobacteria</taxon>
        <taxon>Rhodobacterales</taxon>
        <taxon>Paracoccaceae</taxon>
        <taxon>Pseudothioclava</taxon>
    </lineage>
</organism>
<evidence type="ECO:0000313" key="8">
    <source>
        <dbReference type="EMBL" id="PCD77195.1"/>
    </source>
</evidence>
<proteinExistence type="inferred from homology"/>
<dbReference type="Gene3D" id="3.30.70.3460">
    <property type="match status" value="2"/>
</dbReference>
<dbReference type="Pfam" id="PF17805">
    <property type="entry name" value="AsnC_trans_reg2"/>
    <property type="match status" value="2"/>
</dbReference>
<accession>A0A2A4CRH2</accession>
<evidence type="ECO:0000256" key="2">
    <source>
        <dbReference type="ARBA" id="ARBA00023444"/>
    </source>
</evidence>
<feature type="domain" description="Siroheme decarboxylase AsnC-like ligand binding" evidence="6">
    <location>
        <begin position="228"/>
        <end position="314"/>
    </location>
</feature>
<dbReference type="PANTHER" id="PTHR43413:SF1">
    <property type="entry name" value="SIROHEME DECARBOXYLASE NIRL SUBUNIT"/>
    <property type="match status" value="1"/>
</dbReference>
<evidence type="ECO:0000256" key="5">
    <source>
        <dbReference type="ARBA" id="ARBA00048470"/>
    </source>
</evidence>
<evidence type="ECO:0000259" key="6">
    <source>
        <dbReference type="Pfam" id="PF17805"/>
    </source>
</evidence>